<dbReference type="AlphaFoldDB" id="A0AAD7BL32"/>
<dbReference type="InterPro" id="IPR040976">
    <property type="entry name" value="Pkinase_fungal"/>
</dbReference>
<dbReference type="InterPro" id="IPR011009">
    <property type="entry name" value="Kinase-like_dom_sf"/>
</dbReference>
<reference evidence="3" key="1">
    <citation type="submission" date="2023-03" db="EMBL/GenBank/DDBJ databases">
        <title>Massive genome expansion in bonnet fungi (Mycena s.s.) driven by repeated elements and novel gene families across ecological guilds.</title>
        <authorList>
            <consortium name="Lawrence Berkeley National Laboratory"/>
            <person name="Harder C.B."/>
            <person name="Miyauchi S."/>
            <person name="Viragh M."/>
            <person name="Kuo A."/>
            <person name="Thoen E."/>
            <person name="Andreopoulos B."/>
            <person name="Lu D."/>
            <person name="Skrede I."/>
            <person name="Drula E."/>
            <person name="Henrissat B."/>
            <person name="Morin E."/>
            <person name="Kohler A."/>
            <person name="Barry K."/>
            <person name="LaButti K."/>
            <person name="Morin E."/>
            <person name="Salamov A."/>
            <person name="Lipzen A."/>
            <person name="Mereny Z."/>
            <person name="Hegedus B."/>
            <person name="Baldrian P."/>
            <person name="Stursova M."/>
            <person name="Weitz H."/>
            <person name="Taylor A."/>
            <person name="Grigoriev I.V."/>
            <person name="Nagy L.G."/>
            <person name="Martin F."/>
            <person name="Kauserud H."/>
        </authorList>
    </citation>
    <scope>NUCLEOTIDE SEQUENCE</scope>
    <source>
        <strain evidence="3">9284</strain>
    </source>
</reference>
<evidence type="ECO:0000256" key="1">
    <source>
        <dbReference type="SAM" id="MobiDB-lite"/>
    </source>
</evidence>
<dbReference type="PANTHER" id="PTHR38248">
    <property type="entry name" value="FUNK1 6"/>
    <property type="match status" value="1"/>
</dbReference>
<protein>
    <recommendedName>
        <fullName evidence="2">Fungal-type protein kinase domain-containing protein</fullName>
    </recommendedName>
</protein>
<feature type="region of interest" description="Disordered" evidence="1">
    <location>
        <begin position="657"/>
        <end position="690"/>
    </location>
</feature>
<dbReference type="SUPFAM" id="SSF56112">
    <property type="entry name" value="Protein kinase-like (PK-like)"/>
    <property type="match status" value="1"/>
</dbReference>
<evidence type="ECO:0000259" key="2">
    <source>
        <dbReference type="Pfam" id="PF17667"/>
    </source>
</evidence>
<dbReference type="GO" id="GO:0004672">
    <property type="term" value="F:protein kinase activity"/>
    <property type="evidence" value="ECO:0007669"/>
    <property type="project" value="InterPro"/>
</dbReference>
<evidence type="ECO:0000313" key="4">
    <source>
        <dbReference type="Proteomes" id="UP001221142"/>
    </source>
</evidence>
<sequence length="690" mass="78050">MRASELDKSFAGIKPVAQFLDEFMGAKTPDTLERSLRGASAALKGKTPLFSYLCKVASRIPGHTRPMLFDTSKAQFPSMIAGWPQITVTKPWVTEVPKSGWTWWHAATVIELMSANNDVFDRRDAIRDYDAVAHLAATARNLLVESGLCHVYIIVIFKTNHTRIFRFDRSSFSSSTAFHVVEEPTYFATFLWRLFNPSNGSYILGMDDTITFAVPNDKRIMYAEICKHPVYSEWSYEQATRDSLWITAVRYKEGTREPQLVHCFTFGGIIAHSDGLFSRATRVYRVLIAEDLDLDRDATEYSPIPVYALKDAWSLKGHRPEVDFYDMIAKYCADDVAKDPENEQRRKLLDSIAKCHGSIDLSSANSPVECDRDLHQSHPTTEHPARYHTRLLLTPVGAPLRKCDTTQSLLEAIMSGMFHHFAAYNAGVLHRDISEGNILLREVPDPDPHPQNQGFLVDWDNAQFTKEGAIRFNQWFPDRTPANLDEVQASLQKLAGTFPFMAIQFIHNPLHETVVHSPHHDLESFYWLLVWMVLRYSAVTLGTGTGTAHSWCERLFEDPYNDTAKLRWVQGTEIAPIDKGSNPPLYELLERLRKAVDRQNPENPVDRPFIALKYPKMISWIQKAMQSSEWPEGGSSVIEDVAMPDLDEDAATVLDAANGGESTTVVDITASPEKRKGGKTESPAKRRKRN</sequence>
<evidence type="ECO:0000313" key="3">
    <source>
        <dbReference type="EMBL" id="KAJ7623713.1"/>
    </source>
</evidence>
<comment type="caution">
    <text evidence="3">The sequence shown here is derived from an EMBL/GenBank/DDBJ whole genome shotgun (WGS) entry which is preliminary data.</text>
</comment>
<dbReference type="Proteomes" id="UP001221142">
    <property type="component" value="Unassembled WGS sequence"/>
</dbReference>
<feature type="domain" description="Fungal-type protein kinase" evidence="2">
    <location>
        <begin position="129"/>
        <end position="533"/>
    </location>
</feature>
<feature type="compositionally biased region" description="Basic and acidic residues" evidence="1">
    <location>
        <begin position="672"/>
        <end position="684"/>
    </location>
</feature>
<organism evidence="3 4">
    <name type="scientific">Roridomyces roridus</name>
    <dbReference type="NCBI Taxonomy" id="1738132"/>
    <lineage>
        <taxon>Eukaryota</taxon>
        <taxon>Fungi</taxon>
        <taxon>Dikarya</taxon>
        <taxon>Basidiomycota</taxon>
        <taxon>Agaricomycotina</taxon>
        <taxon>Agaricomycetes</taxon>
        <taxon>Agaricomycetidae</taxon>
        <taxon>Agaricales</taxon>
        <taxon>Marasmiineae</taxon>
        <taxon>Mycenaceae</taxon>
        <taxon>Roridomyces</taxon>
    </lineage>
</organism>
<accession>A0AAD7BL32</accession>
<dbReference type="EMBL" id="JARKIF010000014">
    <property type="protein sequence ID" value="KAJ7623713.1"/>
    <property type="molecule type" value="Genomic_DNA"/>
</dbReference>
<dbReference type="InterPro" id="IPR008266">
    <property type="entry name" value="Tyr_kinase_AS"/>
</dbReference>
<gene>
    <name evidence="3" type="ORF">FB45DRAFT_926543</name>
</gene>
<dbReference type="PROSITE" id="PS00109">
    <property type="entry name" value="PROTEIN_KINASE_TYR"/>
    <property type="match status" value="1"/>
</dbReference>
<name>A0AAD7BL32_9AGAR</name>
<dbReference type="PANTHER" id="PTHR38248:SF2">
    <property type="entry name" value="FUNK1 11"/>
    <property type="match status" value="1"/>
</dbReference>
<proteinExistence type="predicted"/>
<keyword evidence="4" id="KW-1185">Reference proteome</keyword>
<dbReference type="Pfam" id="PF17667">
    <property type="entry name" value="Pkinase_fungal"/>
    <property type="match status" value="1"/>
</dbReference>
<dbReference type="Gene3D" id="1.10.510.10">
    <property type="entry name" value="Transferase(Phosphotransferase) domain 1"/>
    <property type="match status" value="1"/>
</dbReference>